<comment type="pathway">
    <text evidence="1 10">Cofactor biosynthesis; (R)-pantothenate biosynthesis; (R)-pantoate from 3-methyl-2-oxobutanoate: step 2/2.</text>
</comment>
<dbReference type="InterPro" id="IPR008927">
    <property type="entry name" value="6-PGluconate_DH-like_C_sf"/>
</dbReference>
<dbReference type="InterPro" id="IPR050838">
    <property type="entry name" value="Ketopantoate_reductase"/>
</dbReference>
<dbReference type="Pfam" id="PF02558">
    <property type="entry name" value="ApbA"/>
    <property type="match status" value="1"/>
</dbReference>
<evidence type="ECO:0000256" key="10">
    <source>
        <dbReference type="RuleBase" id="RU362068"/>
    </source>
</evidence>
<dbReference type="PANTHER" id="PTHR43765:SF2">
    <property type="entry name" value="2-DEHYDROPANTOATE 2-REDUCTASE"/>
    <property type="match status" value="1"/>
</dbReference>
<dbReference type="UniPathway" id="UPA00028">
    <property type="reaction ID" value="UER00004"/>
</dbReference>
<dbReference type="InterPro" id="IPR013752">
    <property type="entry name" value="KPA_reductase"/>
</dbReference>
<protein>
    <recommendedName>
        <fullName evidence="4 10">2-dehydropantoate 2-reductase</fullName>
        <ecNumber evidence="3 10">1.1.1.169</ecNumber>
    </recommendedName>
    <alternativeName>
        <fullName evidence="8 10">Ketopantoate reductase</fullName>
    </alternativeName>
</protein>
<feature type="domain" description="Ketopantoate reductase N-terminal" evidence="11">
    <location>
        <begin position="6"/>
        <end position="144"/>
    </location>
</feature>
<dbReference type="InterPro" id="IPR003710">
    <property type="entry name" value="ApbA"/>
</dbReference>
<dbReference type="InterPro" id="IPR013328">
    <property type="entry name" value="6PGD_dom2"/>
</dbReference>
<comment type="function">
    <text evidence="10">Catalyzes the NADPH-dependent reduction of ketopantoate into pantoic acid.</text>
</comment>
<dbReference type="SUPFAM" id="SSF48179">
    <property type="entry name" value="6-phosphogluconate dehydrogenase C-terminal domain-like"/>
    <property type="match status" value="1"/>
</dbReference>
<evidence type="ECO:0000256" key="7">
    <source>
        <dbReference type="ARBA" id="ARBA00023002"/>
    </source>
</evidence>
<evidence type="ECO:0000256" key="4">
    <source>
        <dbReference type="ARBA" id="ARBA00019465"/>
    </source>
</evidence>
<dbReference type="AlphaFoldDB" id="A0A8J2Z9C9"/>
<name>A0A8J2Z9C9_9PROT</name>
<keyword evidence="6 10" id="KW-0521">NADP</keyword>
<dbReference type="SUPFAM" id="SSF51735">
    <property type="entry name" value="NAD(P)-binding Rossmann-fold domains"/>
    <property type="match status" value="1"/>
</dbReference>
<evidence type="ECO:0000313" key="13">
    <source>
        <dbReference type="EMBL" id="GGG23724.1"/>
    </source>
</evidence>
<dbReference type="GO" id="GO:0050661">
    <property type="term" value="F:NADP binding"/>
    <property type="evidence" value="ECO:0007669"/>
    <property type="project" value="TreeGrafter"/>
</dbReference>
<dbReference type="Pfam" id="PF08546">
    <property type="entry name" value="ApbA_C"/>
    <property type="match status" value="1"/>
</dbReference>
<evidence type="ECO:0000259" key="12">
    <source>
        <dbReference type="Pfam" id="PF08546"/>
    </source>
</evidence>
<evidence type="ECO:0000313" key="14">
    <source>
        <dbReference type="Proteomes" id="UP000597507"/>
    </source>
</evidence>
<feature type="domain" description="Ketopantoate reductase C-terminal" evidence="12">
    <location>
        <begin position="192"/>
        <end position="333"/>
    </location>
</feature>
<comment type="caution">
    <text evidence="13">The sequence shown here is derived from an EMBL/GenBank/DDBJ whole genome shotgun (WGS) entry which is preliminary data.</text>
</comment>
<dbReference type="Gene3D" id="3.40.50.720">
    <property type="entry name" value="NAD(P)-binding Rossmann-like Domain"/>
    <property type="match status" value="1"/>
</dbReference>
<dbReference type="RefSeq" id="WP_188898875.1">
    <property type="nucleotide sequence ID" value="NZ_BMKS01000002.1"/>
</dbReference>
<evidence type="ECO:0000259" key="11">
    <source>
        <dbReference type="Pfam" id="PF02558"/>
    </source>
</evidence>
<dbReference type="EMBL" id="BMKS01000002">
    <property type="protein sequence ID" value="GGG23724.1"/>
    <property type="molecule type" value="Genomic_DNA"/>
</dbReference>
<reference evidence="13 14" key="1">
    <citation type="journal article" date="2014" name="Int. J. Syst. Evol. Microbiol.">
        <title>Complete genome sequence of Corynebacterium casei LMG S-19264T (=DSM 44701T), isolated from a smear-ripened cheese.</title>
        <authorList>
            <consortium name="US DOE Joint Genome Institute (JGI-PGF)"/>
            <person name="Walter F."/>
            <person name="Albersmeier A."/>
            <person name="Kalinowski J."/>
            <person name="Ruckert C."/>
        </authorList>
    </citation>
    <scope>NUCLEOTIDE SEQUENCE [LARGE SCALE GENOMIC DNA]</scope>
    <source>
        <strain evidence="13 14">CGMCC 1.16330</strain>
    </source>
</reference>
<gene>
    <name evidence="13" type="ORF">GCM10010964_09840</name>
</gene>
<keyword evidence="5 10" id="KW-0566">Pantothenate biosynthesis</keyword>
<comment type="similarity">
    <text evidence="2 10">Belongs to the ketopantoate reductase family.</text>
</comment>
<evidence type="ECO:0000256" key="8">
    <source>
        <dbReference type="ARBA" id="ARBA00032024"/>
    </source>
</evidence>
<evidence type="ECO:0000256" key="9">
    <source>
        <dbReference type="ARBA" id="ARBA00048793"/>
    </source>
</evidence>
<keyword evidence="14" id="KW-1185">Reference proteome</keyword>
<dbReference type="GO" id="GO:0008677">
    <property type="term" value="F:2-dehydropantoate 2-reductase activity"/>
    <property type="evidence" value="ECO:0007669"/>
    <property type="project" value="UniProtKB-EC"/>
</dbReference>
<evidence type="ECO:0000256" key="2">
    <source>
        <dbReference type="ARBA" id="ARBA00007870"/>
    </source>
</evidence>
<evidence type="ECO:0000256" key="6">
    <source>
        <dbReference type="ARBA" id="ARBA00022857"/>
    </source>
</evidence>
<sequence>MIRDPILVAGCGAVGGYLAAHLRRLGREILILEPWAANREAIAARGLRVEEPDGVLTALGLPVFHAPGDLAGRPIGLVILCSKLFEALPLVAALEAKAHHRGPYLATLNGLADGRIAGMVGPERVMGCIVTGFFGHLVAPGLVQRHRRRDPGGAHPLFRIGEVAGPPGERVRALAELLGRIDATEVVADLPRARWTKLVFNAMTSPLAAVHGRPTRDLFLDPALRAEMTELAFEAVRVAALVVTEIEAICGIPGALWHAAANGEPTARAALDQALRRYGEGVSPAATSGMAQDLARGRPTEADWLNGAIVEEAEARGLAAPAHRAVIARLHALSAAHRAR</sequence>
<keyword evidence="7 10" id="KW-0560">Oxidoreductase</keyword>
<dbReference type="Proteomes" id="UP000597507">
    <property type="component" value="Unassembled WGS sequence"/>
</dbReference>
<evidence type="ECO:0000256" key="1">
    <source>
        <dbReference type="ARBA" id="ARBA00004994"/>
    </source>
</evidence>
<dbReference type="NCBIfam" id="TIGR00745">
    <property type="entry name" value="apbA_panE"/>
    <property type="match status" value="1"/>
</dbReference>
<dbReference type="InterPro" id="IPR013332">
    <property type="entry name" value="KPR_N"/>
</dbReference>
<dbReference type="GO" id="GO:0015940">
    <property type="term" value="P:pantothenate biosynthetic process"/>
    <property type="evidence" value="ECO:0007669"/>
    <property type="project" value="UniProtKB-UniPathway"/>
</dbReference>
<evidence type="ECO:0000256" key="3">
    <source>
        <dbReference type="ARBA" id="ARBA00013014"/>
    </source>
</evidence>
<comment type="catalytic activity">
    <reaction evidence="9 10">
        <text>(R)-pantoate + NADP(+) = 2-dehydropantoate + NADPH + H(+)</text>
        <dbReference type="Rhea" id="RHEA:16233"/>
        <dbReference type="ChEBI" id="CHEBI:11561"/>
        <dbReference type="ChEBI" id="CHEBI:15378"/>
        <dbReference type="ChEBI" id="CHEBI:15980"/>
        <dbReference type="ChEBI" id="CHEBI:57783"/>
        <dbReference type="ChEBI" id="CHEBI:58349"/>
        <dbReference type="EC" id="1.1.1.169"/>
    </reaction>
</comment>
<dbReference type="Gene3D" id="1.10.1040.10">
    <property type="entry name" value="N-(1-d-carboxylethyl)-l-norvaline Dehydrogenase, domain 2"/>
    <property type="match status" value="1"/>
</dbReference>
<dbReference type="InterPro" id="IPR036291">
    <property type="entry name" value="NAD(P)-bd_dom_sf"/>
</dbReference>
<organism evidence="13 14">
    <name type="scientific">Caldovatus sediminis</name>
    <dbReference type="NCBI Taxonomy" id="2041189"/>
    <lineage>
        <taxon>Bacteria</taxon>
        <taxon>Pseudomonadati</taxon>
        <taxon>Pseudomonadota</taxon>
        <taxon>Alphaproteobacteria</taxon>
        <taxon>Acetobacterales</taxon>
        <taxon>Roseomonadaceae</taxon>
        <taxon>Caldovatus</taxon>
    </lineage>
</organism>
<dbReference type="GO" id="GO:0005737">
    <property type="term" value="C:cytoplasm"/>
    <property type="evidence" value="ECO:0007669"/>
    <property type="project" value="TreeGrafter"/>
</dbReference>
<accession>A0A8J2Z9C9</accession>
<evidence type="ECO:0000256" key="5">
    <source>
        <dbReference type="ARBA" id="ARBA00022655"/>
    </source>
</evidence>
<dbReference type="PANTHER" id="PTHR43765">
    <property type="entry name" value="2-DEHYDROPANTOATE 2-REDUCTASE-RELATED"/>
    <property type="match status" value="1"/>
</dbReference>
<proteinExistence type="inferred from homology"/>
<dbReference type="EC" id="1.1.1.169" evidence="3 10"/>